<dbReference type="InterPro" id="IPR003593">
    <property type="entry name" value="AAA+_ATPase"/>
</dbReference>
<gene>
    <name evidence="7" type="ordered locus">Pogu_1090</name>
</gene>
<dbReference type="InterPro" id="IPR003439">
    <property type="entry name" value="ABC_transporter-like_ATP-bd"/>
</dbReference>
<dbReference type="PANTHER" id="PTHR43820:SF5">
    <property type="entry name" value="HIGH-AFFINITY BRANCHED-CHAIN AMINO ACID TRANSPORT ATP-BINDING PROTEIN"/>
    <property type="match status" value="1"/>
</dbReference>
<keyword evidence="8" id="KW-1185">Reference proteome</keyword>
<evidence type="ECO:0000256" key="2">
    <source>
        <dbReference type="ARBA" id="ARBA00022448"/>
    </source>
</evidence>
<dbReference type="Gene3D" id="3.40.50.300">
    <property type="entry name" value="P-loop containing nucleotide triphosphate hydrolases"/>
    <property type="match status" value="1"/>
</dbReference>
<dbReference type="SUPFAM" id="SSF52540">
    <property type="entry name" value="P-loop containing nucleoside triphosphate hydrolases"/>
    <property type="match status" value="1"/>
</dbReference>
<dbReference type="EMBL" id="CP003316">
    <property type="protein sequence ID" value="AFA39117.1"/>
    <property type="molecule type" value="Genomic_DNA"/>
</dbReference>
<sequence length="179" mass="18942">MIEVKDLTVRIGGSTIIRGISFKVPDGSVFALVGPNGAGKTTTLKAVMGLLRHGGSVLLDGEDLSALGPSERAARGIGYAPEDRRPFPSPTVEENSNLPVASLGISRKRVEEVLELIPAPKGLLKRPAYALSGGQQKLVALARALVVGRRAILLDELFEGLSPKMRDDLSIVIKQVVGQ</sequence>
<dbReference type="PROSITE" id="PS50893">
    <property type="entry name" value="ABC_TRANSPORTER_2"/>
    <property type="match status" value="1"/>
</dbReference>
<dbReference type="InterPro" id="IPR027417">
    <property type="entry name" value="P-loop_NTPase"/>
</dbReference>
<dbReference type="PROSITE" id="PS00211">
    <property type="entry name" value="ABC_TRANSPORTER_1"/>
    <property type="match status" value="1"/>
</dbReference>
<dbReference type="KEGG" id="pog:Pogu_1090"/>
<keyword evidence="2" id="KW-0813">Transport</keyword>
<evidence type="ECO:0000256" key="4">
    <source>
        <dbReference type="ARBA" id="ARBA00022840"/>
    </source>
</evidence>
<dbReference type="GO" id="GO:0005524">
    <property type="term" value="F:ATP binding"/>
    <property type="evidence" value="ECO:0007669"/>
    <property type="project" value="UniProtKB-KW"/>
</dbReference>
<dbReference type="AlphaFoldDB" id="H6Q8N5"/>
<dbReference type="PANTHER" id="PTHR43820">
    <property type="entry name" value="HIGH-AFFINITY BRANCHED-CHAIN AMINO ACID TRANSPORT ATP-BINDING PROTEIN LIVF"/>
    <property type="match status" value="1"/>
</dbReference>
<dbReference type="InterPro" id="IPR052156">
    <property type="entry name" value="BCAA_Transport_ATP-bd_LivF"/>
</dbReference>
<dbReference type="Proteomes" id="UP000009062">
    <property type="component" value="Chromosome"/>
</dbReference>
<keyword evidence="5" id="KW-0029">Amino-acid transport</keyword>
<dbReference type="GO" id="GO:0015658">
    <property type="term" value="F:branched-chain amino acid transmembrane transporter activity"/>
    <property type="evidence" value="ECO:0007669"/>
    <property type="project" value="TreeGrafter"/>
</dbReference>
<reference evidence="7 8" key="1">
    <citation type="journal article" date="2012" name="Stand. Genomic Sci.">
        <title>Complete genome sequence of Pyrobaculum oguniense.</title>
        <authorList>
            <person name="Bernick D.L."/>
            <person name="Karplus K."/>
            <person name="Lui L.M."/>
            <person name="Coker J.K."/>
            <person name="Murphy J.N."/>
            <person name="Chan P.P."/>
            <person name="Cozen A.E."/>
            <person name="Lowe T.M."/>
        </authorList>
    </citation>
    <scope>NUCLEOTIDE SEQUENCE [LARGE SCALE GENOMIC DNA]</scope>
    <source>
        <strain evidence="7 8">TE7</strain>
    </source>
</reference>
<dbReference type="Pfam" id="PF00005">
    <property type="entry name" value="ABC_tran"/>
    <property type="match status" value="1"/>
</dbReference>
<evidence type="ECO:0000256" key="1">
    <source>
        <dbReference type="ARBA" id="ARBA00005417"/>
    </source>
</evidence>
<evidence type="ECO:0000256" key="5">
    <source>
        <dbReference type="ARBA" id="ARBA00022970"/>
    </source>
</evidence>
<dbReference type="SMART" id="SM00382">
    <property type="entry name" value="AAA"/>
    <property type="match status" value="1"/>
</dbReference>
<name>H6Q8N5_PYROT</name>
<keyword evidence="3" id="KW-0547">Nucleotide-binding</keyword>
<feature type="domain" description="ABC transporter" evidence="6">
    <location>
        <begin position="2"/>
        <end position="177"/>
    </location>
</feature>
<protein>
    <submittedName>
        <fullName evidence="7">ABC-type branched-chain amino acid transport systems, ATPase component</fullName>
    </submittedName>
</protein>
<dbReference type="GO" id="GO:0016887">
    <property type="term" value="F:ATP hydrolysis activity"/>
    <property type="evidence" value="ECO:0007669"/>
    <property type="project" value="InterPro"/>
</dbReference>
<evidence type="ECO:0000313" key="8">
    <source>
        <dbReference type="Proteomes" id="UP000009062"/>
    </source>
</evidence>
<evidence type="ECO:0000313" key="7">
    <source>
        <dbReference type="EMBL" id="AFA39117.1"/>
    </source>
</evidence>
<keyword evidence="4" id="KW-0067">ATP-binding</keyword>
<evidence type="ECO:0000259" key="6">
    <source>
        <dbReference type="PROSITE" id="PS50893"/>
    </source>
</evidence>
<organism evidence="7 8">
    <name type="scientific">Pyrobaculum oguniense (strain DSM 13380 / JCM 10595 / TE7)</name>
    <dbReference type="NCBI Taxonomy" id="698757"/>
    <lineage>
        <taxon>Archaea</taxon>
        <taxon>Thermoproteota</taxon>
        <taxon>Thermoprotei</taxon>
        <taxon>Thermoproteales</taxon>
        <taxon>Thermoproteaceae</taxon>
        <taxon>Pyrobaculum</taxon>
    </lineage>
</organism>
<dbReference type="STRING" id="698757.Pogu_1090"/>
<dbReference type="GO" id="GO:0015807">
    <property type="term" value="P:L-amino acid transport"/>
    <property type="evidence" value="ECO:0007669"/>
    <property type="project" value="TreeGrafter"/>
</dbReference>
<accession>H6Q8N5</accession>
<comment type="similarity">
    <text evidence="1">Belongs to the ABC transporter superfamily.</text>
</comment>
<evidence type="ECO:0000256" key="3">
    <source>
        <dbReference type="ARBA" id="ARBA00022741"/>
    </source>
</evidence>
<dbReference type="eggNOG" id="arCOG00924">
    <property type="taxonomic scope" value="Archaea"/>
</dbReference>
<dbReference type="HOGENOM" id="CLU_000604_1_2_2"/>
<dbReference type="InterPro" id="IPR017871">
    <property type="entry name" value="ABC_transporter-like_CS"/>
</dbReference>
<proteinExistence type="inferred from homology"/>